<dbReference type="GO" id="GO:0006281">
    <property type="term" value="P:DNA repair"/>
    <property type="evidence" value="ECO:0007669"/>
    <property type="project" value="TreeGrafter"/>
</dbReference>
<sequence length="247" mass="27782">MANIIIKNQHYPIKAILFDKDGTITELGDFWTEPTIGFMNRIVNDFPNKTYHSKEKEEIFLHAGIKGDELLPDSLATAGSMKDFANFLADYSIMDGKELYQEALAYFCKYIEQYPERIKPLGDLAYLFERLKTANLLIGLVTNDSLQTTHLILEKLEIKDFFSFVATPNEFPEKPSRVSLDAFCEQFQCKPEEVVYVGDSLGDMAYGQHTLASIAVMNHPSSQAALIASSQVQIGSVMDLLSLIECD</sequence>
<dbReference type="AlphaFoldDB" id="A0A1H9GU64"/>
<dbReference type="NCBIfam" id="TIGR01549">
    <property type="entry name" value="HAD-SF-IA-v1"/>
    <property type="match status" value="1"/>
</dbReference>
<name>A0A1H9GU64_9LACT</name>
<evidence type="ECO:0000313" key="2">
    <source>
        <dbReference type="Proteomes" id="UP000198556"/>
    </source>
</evidence>
<dbReference type="SUPFAM" id="SSF56784">
    <property type="entry name" value="HAD-like"/>
    <property type="match status" value="1"/>
</dbReference>
<organism evidence="1 2">
    <name type="scientific">Granulicatella balaenopterae</name>
    <dbReference type="NCBI Taxonomy" id="137733"/>
    <lineage>
        <taxon>Bacteria</taxon>
        <taxon>Bacillati</taxon>
        <taxon>Bacillota</taxon>
        <taxon>Bacilli</taxon>
        <taxon>Lactobacillales</taxon>
        <taxon>Carnobacteriaceae</taxon>
        <taxon>Granulicatella</taxon>
    </lineage>
</organism>
<dbReference type="InterPro" id="IPR006439">
    <property type="entry name" value="HAD-SF_hydro_IA"/>
</dbReference>
<dbReference type="SFLD" id="SFLDG01129">
    <property type="entry name" value="C1.5:_HAD__Beta-PGM__Phosphata"/>
    <property type="match status" value="1"/>
</dbReference>
<dbReference type="PANTHER" id="PTHR43434:SF1">
    <property type="entry name" value="PHOSPHOGLYCOLATE PHOSPHATASE"/>
    <property type="match status" value="1"/>
</dbReference>
<dbReference type="InterPro" id="IPR050155">
    <property type="entry name" value="HAD-like_hydrolase_sf"/>
</dbReference>
<dbReference type="STRING" id="137733.SAMN05421767_10149"/>
<dbReference type="Proteomes" id="UP000198556">
    <property type="component" value="Unassembled WGS sequence"/>
</dbReference>
<dbReference type="GO" id="GO:0005829">
    <property type="term" value="C:cytosol"/>
    <property type="evidence" value="ECO:0007669"/>
    <property type="project" value="TreeGrafter"/>
</dbReference>
<dbReference type="CDD" id="cd01427">
    <property type="entry name" value="HAD_like"/>
    <property type="match status" value="1"/>
</dbReference>
<evidence type="ECO:0000313" key="1">
    <source>
        <dbReference type="EMBL" id="SEQ53595.1"/>
    </source>
</evidence>
<dbReference type="Pfam" id="PF00702">
    <property type="entry name" value="Hydrolase"/>
    <property type="match status" value="1"/>
</dbReference>
<dbReference type="InterPro" id="IPR023198">
    <property type="entry name" value="PGP-like_dom2"/>
</dbReference>
<dbReference type="Gene3D" id="3.40.50.1000">
    <property type="entry name" value="HAD superfamily/HAD-like"/>
    <property type="match status" value="1"/>
</dbReference>
<proteinExistence type="predicted"/>
<dbReference type="PANTHER" id="PTHR43434">
    <property type="entry name" value="PHOSPHOGLYCOLATE PHOSPHATASE"/>
    <property type="match status" value="1"/>
</dbReference>
<reference evidence="1 2" key="1">
    <citation type="submission" date="2016-10" db="EMBL/GenBank/DDBJ databases">
        <authorList>
            <person name="de Groot N.N."/>
        </authorList>
    </citation>
    <scope>NUCLEOTIDE SEQUENCE [LARGE SCALE GENOMIC DNA]</scope>
    <source>
        <strain evidence="1 2">DSM 15827</strain>
    </source>
</reference>
<gene>
    <name evidence="1" type="ORF">SAMN05421767_10149</name>
</gene>
<dbReference type="Gene3D" id="1.10.150.240">
    <property type="entry name" value="Putative phosphatase, domain 2"/>
    <property type="match status" value="1"/>
</dbReference>
<dbReference type="InterPro" id="IPR036412">
    <property type="entry name" value="HAD-like_sf"/>
</dbReference>
<dbReference type="GO" id="GO:0008967">
    <property type="term" value="F:phosphoglycolate phosphatase activity"/>
    <property type="evidence" value="ECO:0007669"/>
    <property type="project" value="TreeGrafter"/>
</dbReference>
<protein>
    <submittedName>
        <fullName evidence="1">Haloacid dehalogenase superfamily, subfamily IA, variant 1 with third motif having Dx(3-4)D or Dx(3-4)E</fullName>
    </submittedName>
</protein>
<keyword evidence="2" id="KW-1185">Reference proteome</keyword>
<dbReference type="SFLD" id="SFLDS00003">
    <property type="entry name" value="Haloacid_Dehalogenase"/>
    <property type="match status" value="1"/>
</dbReference>
<dbReference type="RefSeq" id="WP_177159469.1">
    <property type="nucleotide sequence ID" value="NZ_FOGF01000001.1"/>
</dbReference>
<dbReference type="EMBL" id="FOGF01000001">
    <property type="protein sequence ID" value="SEQ53595.1"/>
    <property type="molecule type" value="Genomic_DNA"/>
</dbReference>
<accession>A0A1H9GU64</accession>
<dbReference type="InterPro" id="IPR023214">
    <property type="entry name" value="HAD_sf"/>
</dbReference>